<dbReference type="Proteomes" id="UP000261325">
    <property type="component" value="Unassembled WGS sequence"/>
</dbReference>
<evidence type="ECO:0000256" key="2">
    <source>
        <dbReference type="ARBA" id="ARBA00007441"/>
    </source>
</evidence>
<feature type="non-terminal residue" evidence="6">
    <location>
        <position position="42"/>
    </location>
</feature>
<accession>A0A3B8WJI4</accession>
<dbReference type="PANTHER" id="PTHR43488:SF2">
    <property type="entry name" value="GLUTAMATE-PYRUVATE AMINOTRANSFERASE ALAA"/>
    <property type="match status" value="1"/>
</dbReference>
<comment type="caution">
    <text evidence="6">The sequence shown here is derived from an EMBL/GenBank/DDBJ whole genome shotgun (WGS) entry which is preliminary data.</text>
</comment>
<evidence type="ECO:0000256" key="4">
    <source>
        <dbReference type="ARBA" id="ARBA00022679"/>
    </source>
</evidence>
<proteinExistence type="inferred from homology"/>
<name>A0A3B8WJI4_MARNT</name>
<keyword evidence="4 6" id="KW-0808">Transferase</keyword>
<dbReference type="InterPro" id="IPR051926">
    <property type="entry name" value="Ala_Aminotransferase"/>
</dbReference>
<dbReference type="InterPro" id="IPR015421">
    <property type="entry name" value="PyrdxlP-dep_Trfase_major"/>
</dbReference>
<dbReference type="AlphaFoldDB" id="A0A3B8WJI4"/>
<dbReference type="GO" id="GO:0004021">
    <property type="term" value="F:L-alanine:2-oxoglutarate aminotransferase activity"/>
    <property type="evidence" value="ECO:0007669"/>
    <property type="project" value="UniProtKB-EC"/>
</dbReference>
<dbReference type="EMBL" id="DLYI01000124">
    <property type="protein sequence ID" value="HAC28072.1"/>
    <property type="molecule type" value="Genomic_DNA"/>
</dbReference>
<organism evidence="6 7">
    <name type="scientific">Marinobacter nauticus</name>
    <name type="common">Marinobacter hydrocarbonoclasticus</name>
    <name type="synonym">Marinobacter aquaeolei</name>
    <dbReference type="NCBI Taxonomy" id="2743"/>
    <lineage>
        <taxon>Bacteria</taxon>
        <taxon>Pseudomonadati</taxon>
        <taxon>Pseudomonadota</taxon>
        <taxon>Gammaproteobacteria</taxon>
        <taxon>Pseudomonadales</taxon>
        <taxon>Marinobacteraceae</taxon>
        <taxon>Marinobacter</taxon>
    </lineage>
</organism>
<keyword evidence="5" id="KW-0663">Pyridoxal phosphate</keyword>
<evidence type="ECO:0000256" key="1">
    <source>
        <dbReference type="ARBA" id="ARBA00001933"/>
    </source>
</evidence>
<sequence>KARDLIEGIDMLSNMRLCANVPAQLAIQTSLGGYQSINDLVA</sequence>
<reference evidence="6 7" key="1">
    <citation type="journal article" date="2018" name="Nat. Biotechnol.">
        <title>A standardized bacterial taxonomy based on genome phylogeny substantially revises the tree of life.</title>
        <authorList>
            <person name="Parks D.H."/>
            <person name="Chuvochina M."/>
            <person name="Waite D.W."/>
            <person name="Rinke C."/>
            <person name="Skarshewski A."/>
            <person name="Chaumeil P.A."/>
            <person name="Hugenholtz P."/>
        </authorList>
    </citation>
    <scope>NUCLEOTIDE SEQUENCE [LARGE SCALE GENOMIC DNA]</scope>
    <source>
        <strain evidence="6">UBA9049</strain>
    </source>
</reference>
<dbReference type="PANTHER" id="PTHR43488">
    <property type="entry name" value="GLUTAMATE-PYRUVATE AMINOTRANSFERASE ALAA"/>
    <property type="match status" value="1"/>
</dbReference>
<dbReference type="Gene3D" id="3.40.640.10">
    <property type="entry name" value="Type I PLP-dependent aspartate aminotransferase-like (Major domain)"/>
    <property type="match status" value="1"/>
</dbReference>
<gene>
    <name evidence="6" type="ORF">DCF82_09690</name>
</gene>
<evidence type="ECO:0000313" key="6">
    <source>
        <dbReference type="EMBL" id="HAC28072.1"/>
    </source>
</evidence>
<comment type="cofactor">
    <cofactor evidence="1">
        <name>pyridoxal 5'-phosphate</name>
        <dbReference type="ChEBI" id="CHEBI:597326"/>
    </cofactor>
</comment>
<evidence type="ECO:0000313" key="7">
    <source>
        <dbReference type="Proteomes" id="UP000261325"/>
    </source>
</evidence>
<feature type="non-terminal residue" evidence="6">
    <location>
        <position position="1"/>
    </location>
</feature>
<comment type="similarity">
    <text evidence="2">Belongs to the class-I pyridoxal-phosphate-dependent aminotransferase family.</text>
</comment>
<keyword evidence="3 6" id="KW-0032">Aminotransferase</keyword>
<dbReference type="EC" id="2.6.1.2" evidence="6"/>
<evidence type="ECO:0000256" key="3">
    <source>
        <dbReference type="ARBA" id="ARBA00022576"/>
    </source>
</evidence>
<protein>
    <submittedName>
        <fullName evidence="6">Aminotransferase</fullName>
        <ecNumber evidence="6">2.6.1.2</ecNumber>
    </submittedName>
</protein>
<evidence type="ECO:0000256" key="5">
    <source>
        <dbReference type="ARBA" id="ARBA00022898"/>
    </source>
</evidence>